<evidence type="ECO:0000256" key="2">
    <source>
        <dbReference type="ARBA" id="ARBA00023002"/>
    </source>
</evidence>
<dbReference type="Pfam" id="PF13561">
    <property type="entry name" value="adh_short_C2"/>
    <property type="match status" value="1"/>
</dbReference>
<dbReference type="PRINTS" id="PR00080">
    <property type="entry name" value="SDRFAMILY"/>
</dbReference>
<dbReference type="SUPFAM" id="SSF51735">
    <property type="entry name" value="NAD(P)-binding Rossmann-fold domains"/>
    <property type="match status" value="1"/>
</dbReference>
<dbReference type="PANTHER" id="PTHR24321:SF8">
    <property type="entry name" value="ESTRADIOL 17-BETA-DEHYDROGENASE 8-RELATED"/>
    <property type="match status" value="1"/>
</dbReference>
<dbReference type="PANTHER" id="PTHR24321">
    <property type="entry name" value="DEHYDROGENASES, SHORT CHAIN"/>
    <property type="match status" value="1"/>
</dbReference>
<dbReference type="EMBL" id="MBLM01000121">
    <property type="protein sequence ID" value="OHV35481.1"/>
    <property type="molecule type" value="Genomic_DNA"/>
</dbReference>
<evidence type="ECO:0000256" key="1">
    <source>
        <dbReference type="ARBA" id="ARBA00006484"/>
    </source>
</evidence>
<dbReference type="Gene3D" id="3.40.50.720">
    <property type="entry name" value="NAD(P)-binding Rossmann-like Domain"/>
    <property type="match status" value="1"/>
</dbReference>
<keyword evidence="2" id="KW-0560">Oxidoreductase</keyword>
<evidence type="ECO:0000313" key="4">
    <source>
        <dbReference type="Proteomes" id="UP000179627"/>
    </source>
</evidence>
<dbReference type="InterPro" id="IPR002347">
    <property type="entry name" value="SDR_fam"/>
</dbReference>
<comment type="similarity">
    <text evidence="1">Belongs to the short-chain dehydrogenases/reductases (SDR) family.</text>
</comment>
<dbReference type="OrthoDB" id="3214459at2"/>
<dbReference type="AlphaFoldDB" id="A0A1S1QPW6"/>
<dbReference type="FunFam" id="3.40.50.720:FF:000084">
    <property type="entry name" value="Short-chain dehydrogenase reductase"/>
    <property type="match status" value="1"/>
</dbReference>
<keyword evidence="4" id="KW-1185">Reference proteome</keyword>
<name>A0A1S1QPW6_9ACTN</name>
<dbReference type="PRINTS" id="PR00081">
    <property type="entry name" value="GDHRDH"/>
</dbReference>
<evidence type="ECO:0000313" key="3">
    <source>
        <dbReference type="EMBL" id="OHV35481.1"/>
    </source>
</evidence>
<dbReference type="RefSeq" id="WP_071085666.1">
    <property type="nucleotide sequence ID" value="NZ_MBLM01000121.1"/>
</dbReference>
<organism evidence="3 4">
    <name type="scientific">Parafrankia colletiae</name>
    <dbReference type="NCBI Taxonomy" id="573497"/>
    <lineage>
        <taxon>Bacteria</taxon>
        <taxon>Bacillati</taxon>
        <taxon>Actinomycetota</taxon>
        <taxon>Actinomycetes</taxon>
        <taxon>Frankiales</taxon>
        <taxon>Frankiaceae</taxon>
        <taxon>Parafrankia</taxon>
    </lineage>
</organism>
<proteinExistence type="inferred from homology"/>
<dbReference type="GO" id="GO:0016491">
    <property type="term" value="F:oxidoreductase activity"/>
    <property type="evidence" value="ECO:0007669"/>
    <property type="project" value="UniProtKB-KW"/>
</dbReference>
<dbReference type="CDD" id="cd05233">
    <property type="entry name" value="SDR_c"/>
    <property type="match status" value="1"/>
</dbReference>
<sequence length="271" mass="27472">MLLDGKVAVVTGAGSGVGRASALRFAAEGARVVCADISLDGAEETVREIEKLERPDGPGGPSGAAARAVAVRCDVSVEADVAGALEHAAERFGTLDIVFNNAGVPTPRLGAKLEDHSVEDFDRLVAVNLRGVFLGSKHAVLRFKRQGGGGVILNTGSVAGIVAWGGSVYGATKGGVHQLTRAVAIEGAPFGIRANAICPAGMPYTGFMTAGGMGSDEETTAALARQTGANHPLGRPITAEDCAEAAVFLVSDRAANITGVLLPVDGGYLAR</sequence>
<dbReference type="Proteomes" id="UP000179627">
    <property type="component" value="Unassembled WGS sequence"/>
</dbReference>
<comment type="caution">
    <text evidence="3">The sequence shown here is derived from an EMBL/GenBank/DDBJ whole genome shotgun (WGS) entry which is preliminary data.</text>
</comment>
<dbReference type="InterPro" id="IPR036291">
    <property type="entry name" value="NAD(P)-bd_dom_sf"/>
</dbReference>
<gene>
    <name evidence="3" type="ORF">CC117_19410</name>
</gene>
<accession>A0A1S1QPW6</accession>
<reference evidence="4" key="1">
    <citation type="submission" date="2016-07" db="EMBL/GenBank/DDBJ databases">
        <title>Sequence Frankia sp. strain CcI1.17.</title>
        <authorList>
            <person name="Ghodhbane-Gtari F."/>
            <person name="Swanson E."/>
            <person name="Gueddou A."/>
            <person name="Morris K."/>
            <person name="Hezbri K."/>
            <person name="Ktari A."/>
            <person name="Nouioui I."/>
            <person name="Abebe-Akele F."/>
            <person name="Simpson S."/>
            <person name="Thomas K."/>
            <person name="Gtari M."/>
            <person name="Tisa L.S."/>
            <person name="Hurst S."/>
        </authorList>
    </citation>
    <scope>NUCLEOTIDE SEQUENCE [LARGE SCALE GENOMIC DNA]</scope>
    <source>
        <strain evidence="4">Cc1.17</strain>
    </source>
</reference>
<protein>
    <submittedName>
        <fullName evidence="3">Oxidoreductase</fullName>
    </submittedName>
</protein>